<dbReference type="CDD" id="cd03386">
    <property type="entry name" value="PAP2_Aur1_like"/>
    <property type="match status" value="1"/>
</dbReference>
<comment type="subcellular location">
    <subcellularLocation>
        <location evidence="1">Membrane</location>
        <topology evidence="1">Multi-pass membrane protein</topology>
    </subcellularLocation>
</comment>
<name>A0A4S2MX69_9PEZI</name>
<dbReference type="GO" id="GO:0016020">
    <property type="term" value="C:membrane"/>
    <property type="evidence" value="ECO:0007669"/>
    <property type="project" value="UniProtKB-SubCell"/>
</dbReference>
<dbReference type="InterPro" id="IPR026841">
    <property type="entry name" value="Aur1/Ipt1"/>
</dbReference>
<keyword evidence="8" id="KW-1185">Reference proteome</keyword>
<protein>
    <submittedName>
        <fullName evidence="7">PAP2-domain-containing protein</fullName>
    </submittedName>
</protein>
<dbReference type="GO" id="GO:0030148">
    <property type="term" value="P:sphingolipid biosynthetic process"/>
    <property type="evidence" value="ECO:0007669"/>
    <property type="project" value="TreeGrafter"/>
</dbReference>
<feature type="transmembrane region" description="Helical" evidence="5">
    <location>
        <begin position="182"/>
        <end position="204"/>
    </location>
</feature>
<organism evidence="7 8">
    <name type="scientific">Ascodesmis nigricans</name>
    <dbReference type="NCBI Taxonomy" id="341454"/>
    <lineage>
        <taxon>Eukaryota</taxon>
        <taxon>Fungi</taxon>
        <taxon>Dikarya</taxon>
        <taxon>Ascomycota</taxon>
        <taxon>Pezizomycotina</taxon>
        <taxon>Pezizomycetes</taxon>
        <taxon>Pezizales</taxon>
        <taxon>Ascodesmidaceae</taxon>
        <taxon>Ascodesmis</taxon>
    </lineage>
</organism>
<dbReference type="PANTHER" id="PTHR31310:SF11">
    <property type="entry name" value="INOSITOL PHOSPHORYLCERAMIDE SYNTHASE CATALYTIC SUBUNIT AUR1"/>
    <property type="match status" value="1"/>
</dbReference>
<dbReference type="InterPro" id="IPR000326">
    <property type="entry name" value="PAP2/HPO"/>
</dbReference>
<evidence type="ECO:0000256" key="3">
    <source>
        <dbReference type="ARBA" id="ARBA00022989"/>
    </source>
</evidence>
<feature type="transmembrane region" description="Helical" evidence="5">
    <location>
        <begin position="305"/>
        <end position="325"/>
    </location>
</feature>
<dbReference type="AlphaFoldDB" id="A0A4S2MX69"/>
<sequence>MKSPSSKIFPAMLDTGAAQRLAGWTTIPAFNRMRRKLGSRIRNGQSPASNLAQLQTSFDPADTLRSLRAHRWSIYDAQYLLLIILGIFSMSVIEEPGALVKTSLATLLMLSLILPITRQFFLPFLPALTWLVLFYACRFIPSEWRPHIWVRVLPALENIIYGANISNIISAHKHPILDVLAWLPYGVLHFIGPIILSATVFVFGAPGSLRVYARSFGYLNIIGVLIQLCFPCSPPWYENMYGMAPADYSMHGEPAGLARIDELFGLNMYTSTFNASPIVFGAMPSLHAGWATMQACFLSHLFPRARWAFFTYVLWVWWSTLYLQHHYAVDLIGGSILAGTIFYVAKVKFLARLQPDKTLRWDYDYVEVGSGSNETYHYAMHDMSGDYSSEDEWTIGSSSGISSGCRSPVSPVDDVHSLWSSSASDTIAATSEVDPEDYFVPGNDDRV</sequence>
<feature type="transmembrane region" description="Helical" evidence="5">
    <location>
        <begin position="74"/>
        <end position="93"/>
    </location>
</feature>
<feature type="transmembrane region" description="Helical" evidence="5">
    <location>
        <begin position="278"/>
        <end position="298"/>
    </location>
</feature>
<evidence type="ECO:0000256" key="2">
    <source>
        <dbReference type="ARBA" id="ARBA00022692"/>
    </source>
</evidence>
<feature type="transmembrane region" description="Helical" evidence="5">
    <location>
        <begin position="124"/>
        <end position="141"/>
    </location>
</feature>
<gene>
    <name evidence="7" type="ORF">EX30DRAFT_268771</name>
</gene>
<feature type="transmembrane region" description="Helical" evidence="5">
    <location>
        <begin position="216"/>
        <end position="237"/>
    </location>
</feature>
<evidence type="ECO:0000313" key="7">
    <source>
        <dbReference type="EMBL" id="TGZ81183.1"/>
    </source>
</evidence>
<keyword evidence="2 5" id="KW-0812">Transmembrane</keyword>
<keyword evidence="4 5" id="KW-0472">Membrane</keyword>
<dbReference type="InterPro" id="IPR052185">
    <property type="entry name" value="IPC_Synthase-Related"/>
</dbReference>
<dbReference type="EMBL" id="ML220120">
    <property type="protein sequence ID" value="TGZ81183.1"/>
    <property type="molecule type" value="Genomic_DNA"/>
</dbReference>
<reference evidence="7 8" key="1">
    <citation type="submission" date="2019-04" db="EMBL/GenBank/DDBJ databases">
        <title>Comparative genomics and transcriptomics to analyze fruiting body development in filamentous ascomycetes.</title>
        <authorList>
            <consortium name="DOE Joint Genome Institute"/>
            <person name="Lutkenhaus R."/>
            <person name="Traeger S."/>
            <person name="Breuer J."/>
            <person name="Kuo A."/>
            <person name="Lipzen A."/>
            <person name="Pangilinan J."/>
            <person name="Dilworth D."/>
            <person name="Sandor L."/>
            <person name="Poggeler S."/>
            <person name="Barry K."/>
            <person name="Grigoriev I.V."/>
            <person name="Nowrousian M."/>
        </authorList>
    </citation>
    <scope>NUCLEOTIDE SEQUENCE [LARGE SCALE GENOMIC DNA]</scope>
    <source>
        <strain evidence="7 8">CBS 389.68</strain>
    </source>
</reference>
<dbReference type="FunCoup" id="A0A4S2MX69">
    <property type="interactions" value="44"/>
</dbReference>
<dbReference type="OrthoDB" id="5784at2759"/>
<feature type="domain" description="Phosphatidic acid phosphatase type 2/haloperoxidase" evidence="6">
    <location>
        <begin position="209"/>
        <end position="346"/>
    </location>
</feature>
<dbReference type="Proteomes" id="UP000298138">
    <property type="component" value="Unassembled WGS sequence"/>
</dbReference>
<dbReference type="InterPro" id="IPR036938">
    <property type="entry name" value="PAP2/HPO_sf"/>
</dbReference>
<evidence type="ECO:0000259" key="6">
    <source>
        <dbReference type="SMART" id="SM00014"/>
    </source>
</evidence>
<keyword evidence="3 5" id="KW-1133">Transmembrane helix</keyword>
<accession>A0A4S2MX69</accession>
<proteinExistence type="predicted"/>
<dbReference type="GO" id="GO:0006676">
    <property type="term" value="P:mannosyl diphosphorylinositol ceramide metabolic process"/>
    <property type="evidence" value="ECO:0007669"/>
    <property type="project" value="TreeGrafter"/>
</dbReference>
<dbReference type="PANTHER" id="PTHR31310">
    <property type="match status" value="1"/>
</dbReference>
<evidence type="ECO:0000256" key="4">
    <source>
        <dbReference type="ARBA" id="ARBA00023136"/>
    </source>
</evidence>
<evidence type="ECO:0000313" key="8">
    <source>
        <dbReference type="Proteomes" id="UP000298138"/>
    </source>
</evidence>
<dbReference type="InParanoid" id="A0A4S2MX69"/>
<dbReference type="Pfam" id="PF14378">
    <property type="entry name" value="PAP2_3"/>
    <property type="match status" value="1"/>
</dbReference>
<dbReference type="GO" id="GO:0070916">
    <property type="term" value="C:inositol phosphoceramide synthase complex"/>
    <property type="evidence" value="ECO:0007669"/>
    <property type="project" value="TreeGrafter"/>
</dbReference>
<evidence type="ECO:0000256" key="1">
    <source>
        <dbReference type="ARBA" id="ARBA00004141"/>
    </source>
</evidence>
<dbReference type="Gene3D" id="1.20.144.10">
    <property type="entry name" value="Phosphatidic acid phosphatase type 2/haloperoxidase"/>
    <property type="match status" value="1"/>
</dbReference>
<dbReference type="STRING" id="341454.A0A4S2MX69"/>
<dbReference type="SMART" id="SM00014">
    <property type="entry name" value="acidPPc"/>
    <property type="match status" value="1"/>
</dbReference>
<dbReference type="SUPFAM" id="SSF48317">
    <property type="entry name" value="Acid phosphatase/Vanadium-dependent haloperoxidase"/>
    <property type="match status" value="1"/>
</dbReference>
<feature type="transmembrane region" description="Helical" evidence="5">
    <location>
        <begin position="331"/>
        <end position="351"/>
    </location>
</feature>
<evidence type="ECO:0000256" key="5">
    <source>
        <dbReference type="SAM" id="Phobius"/>
    </source>
</evidence>